<keyword evidence="6 14" id="KW-0812">Transmembrane</keyword>
<comment type="catalytic activity">
    <reaction evidence="13 14">
        <text>di-trans,octa-cis-undecaprenyl diphosphate + H2O = di-trans,octa-cis-undecaprenyl phosphate + phosphate + H(+)</text>
        <dbReference type="Rhea" id="RHEA:28094"/>
        <dbReference type="ChEBI" id="CHEBI:15377"/>
        <dbReference type="ChEBI" id="CHEBI:15378"/>
        <dbReference type="ChEBI" id="CHEBI:43474"/>
        <dbReference type="ChEBI" id="CHEBI:58405"/>
        <dbReference type="ChEBI" id="CHEBI:60392"/>
        <dbReference type="EC" id="3.6.1.27"/>
    </reaction>
</comment>
<evidence type="ECO:0000256" key="13">
    <source>
        <dbReference type="ARBA" id="ARBA00047594"/>
    </source>
</evidence>
<dbReference type="GO" id="GO:0008360">
    <property type="term" value="P:regulation of cell shape"/>
    <property type="evidence" value="ECO:0007669"/>
    <property type="project" value="UniProtKB-KW"/>
</dbReference>
<evidence type="ECO:0000256" key="9">
    <source>
        <dbReference type="ARBA" id="ARBA00023136"/>
    </source>
</evidence>
<proteinExistence type="inferred from homology"/>
<evidence type="ECO:0000256" key="5">
    <source>
        <dbReference type="ARBA" id="ARBA00022475"/>
    </source>
</evidence>
<feature type="transmembrane region" description="Helical" evidence="14">
    <location>
        <begin position="122"/>
        <end position="138"/>
    </location>
</feature>
<evidence type="ECO:0000256" key="2">
    <source>
        <dbReference type="ARBA" id="ARBA00010621"/>
    </source>
</evidence>
<comment type="caution">
    <text evidence="15">The sequence shown here is derived from an EMBL/GenBank/DDBJ whole genome shotgun (WGS) entry which is preliminary data.</text>
</comment>
<keyword evidence="8 14" id="KW-1133">Transmembrane helix</keyword>
<keyword evidence="14" id="KW-0961">Cell wall biogenesis/degradation</keyword>
<evidence type="ECO:0000256" key="11">
    <source>
        <dbReference type="ARBA" id="ARBA00032707"/>
    </source>
</evidence>
<dbReference type="Proteomes" id="UP000228809">
    <property type="component" value="Unassembled WGS sequence"/>
</dbReference>
<keyword evidence="10 14" id="KW-0046">Antibiotic resistance</keyword>
<gene>
    <name evidence="14" type="primary">uppP</name>
    <name evidence="15" type="ORF">COU17_00850</name>
</gene>
<dbReference type="GO" id="GO:0005886">
    <property type="term" value="C:plasma membrane"/>
    <property type="evidence" value="ECO:0007669"/>
    <property type="project" value="UniProtKB-SubCell"/>
</dbReference>
<dbReference type="HAMAP" id="MF_01006">
    <property type="entry name" value="Undec_diphosphatase"/>
    <property type="match status" value="1"/>
</dbReference>
<dbReference type="EMBL" id="PFBJ01000004">
    <property type="protein sequence ID" value="PIT91327.1"/>
    <property type="molecule type" value="Genomic_DNA"/>
</dbReference>
<keyword evidence="14" id="KW-0133">Cell shape</keyword>
<organism evidence="15 16">
    <name type="scientific">Candidatus Kaiserbacteria bacterium CG10_big_fil_rev_8_21_14_0_10_49_17</name>
    <dbReference type="NCBI Taxonomy" id="1974609"/>
    <lineage>
        <taxon>Bacteria</taxon>
        <taxon>Candidatus Kaiseribacteriota</taxon>
    </lineage>
</organism>
<feature type="transmembrane region" description="Helical" evidence="14">
    <location>
        <begin position="158"/>
        <end position="182"/>
    </location>
</feature>
<comment type="subcellular location">
    <subcellularLocation>
        <location evidence="1 14">Cell membrane</location>
        <topology evidence="1 14">Multi-pass membrane protein</topology>
    </subcellularLocation>
</comment>
<feature type="transmembrane region" description="Helical" evidence="14">
    <location>
        <begin position="91"/>
        <end position="110"/>
    </location>
</feature>
<dbReference type="GO" id="GO:0050380">
    <property type="term" value="F:undecaprenyl-diphosphatase activity"/>
    <property type="evidence" value="ECO:0007669"/>
    <property type="project" value="UniProtKB-UniRule"/>
</dbReference>
<dbReference type="Pfam" id="PF02673">
    <property type="entry name" value="BacA"/>
    <property type="match status" value="1"/>
</dbReference>
<evidence type="ECO:0000256" key="8">
    <source>
        <dbReference type="ARBA" id="ARBA00022989"/>
    </source>
</evidence>
<comment type="miscellaneous">
    <text evidence="14">Bacitracin is thought to be involved in the inhibition of peptidoglycan synthesis by sequestering undecaprenyl diphosphate, thereby reducing the pool of lipid carrier available.</text>
</comment>
<feature type="transmembrane region" description="Helical" evidence="14">
    <location>
        <begin position="249"/>
        <end position="268"/>
    </location>
</feature>
<sequence>MCAHSTMDFLSAIILGTVQGLTEFLPISSSGHLVLARLWLPATPYDLAFDALLHFATAAAIIIYFRTDFWRLLQSSWNLLQRREVARLQRAYIYALILGTIPAVLLGLLLEREMETIFRNPALVAGTLIAGSAVMYSAERFARKEQELSAKSGFRIGLFQSLALIPGMSRSGMAISGGLFFGLSREEAARFAFMLGAPLLIGAGAKKALDLFWGGALFAEFLPIALGMSAAFITGLFAIHFLLRFLRTNTLGIFILYRLALAAVVLLIL</sequence>
<dbReference type="AlphaFoldDB" id="A0A2M6WEV5"/>
<comment type="function">
    <text evidence="14">Catalyzes the dephosphorylation of undecaprenyl diphosphate (UPP). Confers resistance to bacitracin.</text>
</comment>
<dbReference type="EC" id="3.6.1.27" evidence="3 14"/>
<evidence type="ECO:0000256" key="7">
    <source>
        <dbReference type="ARBA" id="ARBA00022801"/>
    </source>
</evidence>
<reference evidence="16" key="1">
    <citation type="submission" date="2017-09" db="EMBL/GenBank/DDBJ databases">
        <title>Depth-based differentiation of microbial function through sediment-hosted aquifers and enrichment of novel symbionts in the deep terrestrial subsurface.</title>
        <authorList>
            <person name="Probst A.J."/>
            <person name="Ladd B."/>
            <person name="Jarett J.K."/>
            <person name="Geller-Mcgrath D.E."/>
            <person name="Sieber C.M.K."/>
            <person name="Emerson J.B."/>
            <person name="Anantharaman K."/>
            <person name="Thomas B.C."/>
            <person name="Malmstrom R."/>
            <person name="Stieglmeier M."/>
            <person name="Klingl A."/>
            <person name="Woyke T."/>
            <person name="Ryan C.M."/>
            <person name="Banfield J.F."/>
        </authorList>
    </citation>
    <scope>NUCLEOTIDE SEQUENCE [LARGE SCALE GENOMIC DNA]</scope>
</reference>
<keyword evidence="9 14" id="KW-0472">Membrane</keyword>
<comment type="similarity">
    <text evidence="2 14">Belongs to the UppP family.</text>
</comment>
<feature type="transmembrane region" description="Helical" evidence="14">
    <location>
        <begin position="47"/>
        <end position="65"/>
    </location>
</feature>
<dbReference type="PANTHER" id="PTHR30622:SF4">
    <property type="entry name" value="UNDECAPRENYL-DIPHOSPHATASE"/>
    <property type="match status" value="1"/>
</dbReference>
<evidence type="ECO:0000256" key="3">
    <source>
        <dbReference type="ARBA" id="ARBA00012374"/>
    </source>
</evidence>
<evidence type="ECO:0000256" key="10">
    <source>
        <dbReference type="ARBA" id="ARBA00023251"/>
    </source>
</evidence>
<feature type="transmembrane region" description="Helical" evidence="14">
    <location>
        <begin position="7"/>
        <end position="27"/>
    </location>
</feature>
<evidence type="ECO:0000313" key="16">
    <source>
        <dbReference type="Proteomes" id="UP000228809"/>
    </source>
</evidence>
<dbReference type="PANTHER" id="PTHR30622">
    <property type="entry name" value="UNDECAPRENYL-DIPHOSPHATASE"/>
    <property type="match status" value="1"/>
</dbReference>
<dbReference type="GO" id="GO:0071555">
    <property type="term" value="P:cell wall organization"/>
    <property type="evidence" value="ECO:0007669"/>
    <property type="project" value="UniProtKB-KW"/>
</dbReference>
<evidence type="ECO:0000313" key="15">
    <source>
        <dbReference type="EMBL" id="PIT91327.1"/>
    </source>
</evidence>
<evidence type="ECO:0000256" key="12">
    <source>
        <dbReference type="ARBA" id="ARBA00032932"/>
    </source>
</evidence>
<evidence type="ECO:0000256" key="4">
    <source>
        <dbReference type="ARBA" id="ARBA00021581"/>
    </source>
</evidence>
<dbReference type="InterPro" id="IPR003824">
    <property type="entry name" value="UppP"/>
</dbReference>
<keyword evidence="14" id="KW-0573">Peptidoglycan synthesis</keyword>
<name>A0A2M6WEV5_9BACT</name>
<evidence type="ECO:0000256" key="1">
    <source>
        <dbReference type="ARBA" id="ARBA00004651"/>
    </source>
</evidence>
<evidence type="ECO:0000256" key="14">
    <source>
        <dbReference type="HAMAP-Rule" id="MF_01006"/>
    </source>
</evidence>
<protein>
    <recommendedName>
        <fullName evidence="4 14">Undecaprenyl-diphosphatase</fullName>
        <ecNumber evidence="3 14">3.6.1.27</ecNumber>
    </recommendedName>
    <alternativeName>
        <fullName evidence="12 14">Bacitracin resistance protein</fullName>
    </alternativeName>
    <alternativeName>
        <fullName evidence="11 14">Undecaprenyl pyrophosphate phosphatase</fullName>
    </alternativeName>
</protein>
<dbReference type="GO" id="GO:0009252">
    <property type="term" value="P:peptidoglycan biosynthetic process"/>
    <property type="evidence" value="ECO:0007669"/>
    <property type="project" value="UniProtKB-KW"/>
</dbReference>
<accession>A0A2M6WEV5</accession>
<feature type="transmembrane region" description="Helical" evidence="14">
    <location>
        <begin position="217"/>
        <end position="243"/>
    </location>
</feature>
<keyword evidence="5 14" id="KW-1003">Cell membrane</keyword>
<dbReference type="GO" id="GO:0046677">
    <property type="term" value="P:response to antibiotic"/>
    <property type="evidence" value="ECO:0007669"/>
    <property type="project" value="UniProtKB-UniRule"/>
</dbReference>
<keyword evidence="7 14" id="KW-0378">Hydrolase</keyword>
<evidence type="ECO:0000256" key="6">
    <source>
        <dbReference type="ARBA" id="ARBA00022692"/>
    </source>
</evidence>